<evidence type="ECO:0000313" key="1">
    <source>
        <dbReference type="EMBL" id="KAK5067954.1"/>
    </source>
</evidence>
<accession>A0ABR0JQ73</accession>
<organism evidence="1 2">
    <name type="scientific">Exophiala sideris</name>
    <dbReference type="NCBI Taxonomy" id="1016849"/>
    <lineage>
        <taxon>Eukaryota</taxon>
        <taxon>Fungi</taxon>
        <taxon>Dikarya</taxon>
        <taxon>Ascomycota</taxon>
        <taxon>Pezizomycotina</taxon>
        <taxon>Eurotiomycetes</taxon>
        <taxon>Chaetothyriomycetidae</taxon>
        <taxon>Chaetothyriales</taxon>
        <taxon>Herpotrichiellaceae</taxon>
        <taxon>Exophiala</taxon>
    </lineage>
</organism>
<protein>
    <submittedName>
        <fullName evidence="1">Uncharacterized protein</fullName>
    </submittedName>
</protein>
<dbReference type="Proteomes" id="UP001345691">
    <property type="component" value="Unassembled WGS sequence"/>
</dbReference>
<dbReference type="EMBL" id="JAVRRF010000001">
    <property type="protein sequence ID" value="KAK5067954.1"/>
    <property type="molecule type" value="Genomic_DNA"/>
</dbReference>
<evidence type="ECO:0000313" key="2">
    <source>
        <dbReference type="Proteomes" id="UP001345691"/>
    </source>
</evidence>
<gene>
    <name evidence="1" type="ORF">LTR69_000071</name>
</gene>
<name>A0ABR0JQ73_9EURO</name>
<comment type="caution">
    <text evidence="1">The sequence shown here is derived from an EMBL/GenBank/DDBJ whole genome shotgun (WGS) entry which is preliminary data.</text>
</comment>
<reference evidence="1 2" key="1">
    <citation type="submission" date="2023-08" db="EMBL/GenBank/DDBJ databases">
        <title>Black Yeasts Isolated from many extreme environments.</title>
        <authorList>
            <person name="Coleine C."/>
            <person name="Stajich J.E."/>
            <person name="Selbmann L."/>
        </authorList>
    </citation>
    <scope>NUCLEOTIDE SEQUENCE [LARGE SCALE GENOMIC DNA]</scope>
    <source>
        <strain evidence="1 2">CCFEE 6328</strain>
    </source>
</reference>
<keyword evidence="2" id="KW-1185">Reference proteome</keyword>
<sequence length="438" mass="48989">MAQPPQHTSSTPVDWPIGYPCIAQHAFRDENSDVPAGTRGKIVRTEMGYAQVTMPYLEPPRSGWVPQSYLQIGTTRKYGDIHVEVPPTLVNSPMPEQSNINWSKLSIPQANRIFYDRAQVQIRSGPSNQKRITIVSEAEVPGQPRGSLEVTIPSGVPGLDVGTWVHPVIEMMADGSPHSHSYTRLPIAGPYADWNQANSWALKIEFELDNGSWQHVYLSCRNPYEARTPQLNWPGAFDVYGHGIGIYRYLQQVQLDRNSKQAWMYDYGLARIKEQKFDFLTQTITPEDVLPPNKIVKASSMKTVGQMQAELGQLGLNAFGNPGQMDQPSKGTRRPAGACDSCYLHNLEGRNFLPDGSAQDVYPQSQRTECVKATGGNPNERAVCVRCRQLARPCTWTRAVEDCPLDDPRVRALLPRPYTIQVQSIPDPHFSVHQVAMQ</sequence>
<proteinExistence type="predicted"/>